<dbReference type="Proteomes" id="UP000054279">
    <property type="component" value="Unassembled WGS sequence"/>
</dbReference>
<name>A0A0C9UKA3_SPHS4</name>
<organism evidence="3 4">
    <name type="scientific">Sphaerobolus stellatus (strain SS14)</name>
    <dbReference type="NCBI Taxonomy" id="990650"/>
    <lineage>
        <taxon>Eukaryota</taxon>
        <taxon>Fungi</taxon>
        <taxon>Dikarya</taxon>
        <taxon>Basidiomycota</taxon>
        <taxon>Agaricomycotina</taxon>
        <taxon>Agaricomycetes</taxon>
        <taxon>Phallomycetidae</taxon>
        <taxon>Geastrales</taxon>
        <taxon>Sphaerobolaceae</taxon>
        <taxon>Sphaerobolus</taxon>
    </lineage>
</organism>
<dbReference type="GO" id="GO:0005524">
    <property type="term" value="F:ATP binding"/>
    <property type="evidence" value="ECO:0007669"/>
    <property type="project" value="InterPro"/>
</dbReference>
<protein>
    <recommendedName>
        <fullName evidence="2">DEAD/DEAH-box helicase domain-containing protein</fullName>
    </recommendedName>
</protein>
<dbReference type="SUPFAM" id="SSF52540">
    <property type="entry name" value="P-loop containing nucleoside triphosphate hydrolases"/>
    <property type="match status" value="1"/>
</dbReference>
<feature type="transmembrane region" description="Helical" evidence="1">
    <location>
        <begin position="108"/>
        <end position="132"/>
    </location>
</feature>
<dbReference type="HOGENOM" id="CLU_1887099_0_0_1"/>
<feature type="domain" description="DEAD/DEAH-box helicase" evidence="2">
    <location>
        <begin position="7"/>
        <end position="45"/>
    </location>
</feature>
<dbReference type="InterPro" id="IPR011545">
    <property type="entry name" value="DEAD/DEAH_box_helicase_dom"/>
</dbReference>
<dbReference type="Pfam" id="PF00270">
    <property type="entry name" value="DEAD"/>
    <property type="match status" value="1"/>
</dbReference>
<dbReference type="InterPro" id="IPR027417">
    <property type="entry name" value="P-loop_NTPase"/>
</dbReference>
<accession>A0A0C9UKA3</accession>
<gene>
    <name evidence="3" type="ORF">M422DRAFT_253348</name>
</gene>
<evidence type="ECO:0000256" key="1">
    <source>
        <dbReference type="SAM" id="Phobius"/>
    </source>
</evidence>
<keyword evidence="1" id="KW-1133">Transmembrane helix</keyword>
<evidence type="ECO:0000313" key="4">
    <source>
        <dbReference type="Proteomes" id="UP000054279"/>
    </source>
</evidence>
<dbReference type="Gene3D" id="3.40.50.300">
    <property type="entry name" value="P-loop containing nucleotide triphosphate hydrolases"/>
    <property type="match status" value="1"/>
</dbReference>
<keyword evidence="1" id="KW-0812">Transmembrane</keyword>
<dbReference type="GO" id="GO:0003676">
    <property type="term" value="F:nucleic acid binding"/>
    <property type="evidence" value="ECO:0007669"/>
    <property type="project" value="InterPro"/>
</dbReference>
<dbReference type="EMBL" id="KN837123">
    <property type="protein sequence ID" value="KIJ43463.1"/>
    <property type="molecule type" value="Genomic_DNA"/>
</dbReference>
<dbReference type="OrthoDB" id="10259640at2759"/>
<sequence length="135" mass="14423">MGFTNMTPIQEKSIPLLLAGEGVMGAARTGSEKTLAFHYQAATSAQIQSSQCKLEIIGSRGSLPLYELESQETGLISTQWSHFDPMCPNHLLATDTNRQALLTAGSSILIFASLATNSFFLLTDLLATISALCSP</sequence>
<reference evidence="3 4" key="1">
    <citation type="submission" date="2014-06" db="EMBL/GenBank/DDBJ databases">
        <title>Evolutionary Origins and Diversification of the Mycorrhizal Mutualists.</title>
        <authorList>
            <consortium name="DOE Joint Genome Institute"/>
            <consortium name="Mycorrhizal Genomics Consortium"/>
            <person name="Kohler A."/>
            <person name="Kuo A."/>
            <person name="Nagy L.G."/>
            <person name="Floudas D."/>
            <person name="Copeland A."/>
            <person name="Barry K.W."/>
            <person name="Cichocki N."/>
            <person name="Veneault-Fourrey C."/>
            <person name="LaButti K."/>
            <person name="Lindquist E.A."/>
            <person name="Lipzen A."/>
            <person name="Lundell T."/>
            <person name="Morin E."/>
            <person name="Murat C."/>
            <person name="Riley R."/>
            <person name="Ohm R."/>
            <person name="Sun H."/>
            <person name="Tunlid A."/>
            <person name="Henrissat B."/>
            <person name="Grigoriev I.V."/>
            <person name="Hibbett D.S."/>
            <person name="Martin F."/>
        </authorList>
    </citation>
    <scope>NUCLEOTIDE SEQUENCE [LARGE SCALE GENOMIC DNA]</scope>
    <source>
        <strain evidence="3 4">SS14</strain>
    </source>
</reference>
<dbReference type="AlphaFoldDB" id="A0A0C9UKA3"/>
<evidence type="ECO:0000313" key="3">
    <source>
        <dbReference type="EMBL" id="KIJ43463.1"/>
    </source>
</evidence>
<evidence type="ECO:0000259" key="2">
    <source>
        <dbReference type="Pfam" id="PF00270"/>
    </source>
</evidence>
<proteinExistence type="predicted"/>
<keyword evidence="4" id="KW-1185">Reference proteome</keyword>
<keyword evidence="1" id="KW-0472">Membrane</keyword>